<evidence type="ECO:0000313" key="2">
    <source>
        <dbReference type="EMBL" id="MRY60665.1"/>
    </source>
</evidence>
<proteinExistence type="predicted"/>
<evidence type="ECO:0000256" key="1">
    <source>
        <dbReference type="SAM" id="MobiDB-lite"/>
    </source>
</evidence>
<protein>
    <submittedName>
        <fullName evidence="2">DUF1351 domain-containing protein</fullName>
    </submittedName>
</protein>
<accession>A0A7K0GP34</accession>
<dbReference type="EMBL" id="WKLT01000073">
    <property type="protein sequence ID" value="MRY60665.1"/>
    <property type="molecule type" value="Genomic_DNA"/>
</dbReference>
<dbReference type="Proteomes" id="UP000463337">
    <property type="component" value="Unassembled WGS sequence"/>
</dbReference>
<dbReference type="AlphaFoldDB" id="A0A7K0GP34"/>
<dbReference type="RefSeq" id="WP_129984652.1">
    <property type="nucleotide sequence ID" value="NZ_RCYP01000050.1"/>
</dbReference>
<sequence>MQELQAKVTQAQVEIIDREKFEQNINEVVSKYENYTVTAATIKDDKQVLADIRKLKKQISDERIKIKRELSQSADEFDKYIKDTSEPMDKVIDKIASDVKEFEDHQKAVRLDTVKSYLANKAAEYMLDPRIFDEKALEYIKAGDFMADGVTLKKVTMKSLEDMVTFEYQKQQEHEKEKATISGQCAEYGMTDQPYIRMLQSMSLADVMQQIMADYQFEKQKAETRRAEEEREQLLATQRAKEQEQAQVSTESRHFDPETGEILENGQSPKNDIEALREAENGLKQYKQKMTLEVYFESADEKEHFKATLAQAGFEYKKNYQVSGYQNIKPLSQEELAEQCGW</sequence>
<gene>
    <name evidence="2" type="ORF">GKD59_22800</name>
</gene>
<evidence type="ECO:0000313" key="3">
    <source>
        <dbReference type="Proteomes" id="UP000463337"/>
    </source>
</evidence>
<reference evidence="2 3" key="1">
    <citation type="journal article" date="2019" name="Nat. Med.">
        <title>A library of human gut bacterial isolates paired with longitudinal multiomics data enables mechanistic microbiome research.</title>
        <authorList>
            <person name="Poyet M."/>
            <person name="Groussin M."/>
            <person name="Gibbons S.M."/>
            <person name="Avila-Pacheco J."/>
            <person name="Jiang X."/>
            <person name="Kearney S.M."/>
            <person name="Perrotta A.R."/>
            <person name="Berdy B."/>
            <person name="Zhao S."/>
            <person name="Lieberman T.D."/>
            <person name="Swanson P.K."/>
            <person name="Smith M."/>
            <person name="Roesemann S."/>
            <person name="Alexander J.E."/>
            <person name="Rich S.A."/>
            <person name="Livny J."/>
            <person name="Vlamakis H."/>
            <person name="Clish C."/>
            <person name="Bullock K."/>
            <person name="Deik A."/>
            <person name="Scott J."/>
            <person name="Pierce K.A."/>
            <person name="Xavier R.J."/>
            <person name="Alm E.J."/>
        </authorList>
    </citation>
    <scope>NUCLEOTIDE SEQUENCE [LARGE SCALE GENOMIC DNA]</scope>
    <source>
        <strain evidence="2 3">BIOML-A41</strain>
    </source>
</reference>
<comment type="caution">
    <text evidence="2">The sequence shown here is derived from an EMBL/GenBank/DDBJ whole genome shotgun (WGS) entry which is preliminary data.</text>
</comment>
<organism evidence="2 3">
    <name type="scientific">Parabacteroides distasonis</name>
    <dbReference type="NCBI Taxonomy" id="823"/>
    <lineage>
        <taxon>Bacteria</taxon>
        <taxon>Pseudomonadati</taxon>
        <taxon>Bacteroidota</taxon>
        <taxon>Bacteroidia</taxon>
        <taxon>Bacteroidales</taxon>
        <taxon>Tannerellaceae</taxon>
        <taxon>Parabacteroides</taxon>
    </lineage>
</organism>
<name>A0A7K0GP34_PARDI</name>
<feature type="region of interest" description="Disordered" evidence="1">
    <location>
        <begin position="239"/>
        <end position="271"/>
    </location>
</feature>
<dbReference type="InterPro" id="IPR009785">
    <property type="entry name" value="Prophage_Lj928_Orf309"/>
</dbReference>
<dbReference type="Pfam" id="PF07083">
    <property type="entry name" value="DUF1351"/>
    <property type="match status" value="1"/>
</dbReference>